<organism evidence="7 8">
    <name type="scientific">Rhizodiscina lignyota</name>
    <dbReference type="NCBI Taxonomy" id="1504668"/>
    <lineage>
        <taxon>Eukaryota</taxon>
        <taxon>Fungi</taxon>
        <taxon>Dikarya</taxon>
        <taxon>Ascomycota</taxon>
        <taxon>Pezizomycotina</taxon>
        <taxon>Dothideomycetes</taxon>
        <taxon>Pleosporomycetidae</taxon>
        <taxon>Aulographales</taxon>
        <taxon>Rhizodiscinaceae</taxon>
        <taxon>Rhizodiscina</taxon>
    </lineage>
</organism>
<evidence type="ECO:0000256" key="4">
    <source>
        <dbReference type="ARBA" id="ARBA00022989"/>
    </source>
</evidence>
<feature type="transmembrane region" description="Helical" evidence="6">
    <location>
        <begin position="178"/>
        <end position="198"/>
    </location>
</feature>
<keyword evidence="8" id="KW-1185">Reference proteome</keyword>
<feature type="transmembrane region" description="Helical" evidence="6">
    <location>
        <begin position="133"/>
        <end position="158"/>
    </location>
</feature>
<feature type="transmembrane region" description="Helical" evidence="6">
    <location>
        <begin position="88"/>
        <end position="112"/>
    </location>
</feature>
<evidence type="ECO:0000256" key="2">
    <source>
        <dbReference type="ARBA" id="ARBA00022448"/>
    </source>
</evidence>
<keyword evidence="5 6" id="KW-0472">Membrane</keyword>
<dbReference type="GO" id="GO:0022857">
    <property type="term" value="F:transmembrane transporter activity"/>
    <property type="evidence" value="ECO:0007669"/>
    <property type="project" value="InterPro"/>
</dbReference>
<feature type="transmembrane region" description="Helical" evidence="6">
    <location>
        <begin position="412"/>
        <end position="439"/>
    </location>
</feature>
<dbReference type="Gene3D" id="1.20.1740.10">
    <property type="entry name" value="Amino acid/polyamine transporter I"/>
    <property type="match status" value="1"/>
</dbReference>
<evidence type="ECO:0000256" key="6">
    <source>
        <dbReference type="SAM" id="Phobius"/>
    </source>
</evidence>
<feature type="transmembrane region" description="Helical" evidence="6">
    <location>
        <begin position="210"/>
        <end position="228"/>
    </location>
</feature>
<dbReference type="GO" id="GO:0016020">
    <property type="term" value="C:membrane"/>
    <property type="evidence" value="ECO:0007669"/>
    <property type="project" value="UniProtKB-SubCell"/>
</dbReference>
<evidence type="ECO:0000256" key="1">
    <source>
        <dbReference type="ARBA" id="ARBA00004141"/>
    </source>
</evidence>
<sequence length="525" mass="57569">MALFGDVKNESSIQNVPIEEPVGGWDDKRHGNAYDQRDMGRMGKRQELRRNFHFFSIFGYAVILGNTWEFALVTGIFSITNGGTAGAIWMFLVTCFGMFFVMLSMAEMASIAPTAGGQFHWVSEFAPKSSQKFLSFAVGWFCVLGWQSALVGCGIACAQQVEAIISLSIGDSYVIKGWHGALLSIGFIVVSILFNTVLIRRLPLFQGVVFFLHIFGFFAFVVVLWVLGPRSNAEDVFTQFSDNGWGSVGLSCLIGILAPIVTLIGADSSCHLSEELRDAAWVLPRAMVATACVNYFVAFFMTITFMFVLGDVDEALSTPTGSPYVQVIFNATQSKGATIAMVCIVGALLFGCTINQVTTSSRQLYAFARDNGLPFSSFLARVRPGFDVPVNALVITLIVTAILSLITIGSPIAYAVISSISLIGLLSSYLIAIGILIWRRLFGEPFPTSRFNLGVFGLPINIIAVCFLIIAWIFMFFPTSPNPTAADMNWNVVVYGATVIFFLAYYFFRARHVYVGPVEYINKDI</sequence>
<proteinExistence type="predicted"/>
<evidence type="ECO:0000256" key="5">
    <source>
        <dbReference type="ARBA" id="ARBA00023136"/>
    </source>
</evidence>
<feature type="transmembrane region" description="Helical" evidence="6">
    <location>
        <begin position="489"/>
        <end position="508"/>
    </location>
</feature>
<evidence type="ECO:0000256" key="3">
    <source>
        <dbReference type="ARBA" id="ARBA00022692"/>
    </source>
</evidence>
<reference evidence="7" key="1">
    <citation type="journal article" date="2020" name="Stud. Mycol.">
        <title>101 Dothideomycetes genomes: a test case for predicting lifestyles and emergence of pathogens.</title>
        <authorList>
            <person name="Haridas S."/>
            <person name="Albert R."/>
            <person name="Binder M."/>
            <person name="Bloem J."/>
            <person name="Labutti K."/>
            <person name="Salamov A."/>
            <person name="Andreopoulos B."/>
            <person name="Baker S."/>
            <person name="Barry K."/>
            <person name="Bills G."/>
            <person name="Bluhm B."/>
            <person name="Cannon C."/>
            <person name="Castanera R."/>
            <person name="Culley D."/>
            <person name="Daum C."/>
            <person name="Ezra D."/>
            <person name="Gonzalez J."/>
            <person name="Henrissat B."/>
            <person name="Kuo A."/>
            <person name="Liang C."/>
            <person name="Lipzen A."/>
            <person name="Lutzoni F."/>
            <person name="Magnuson J."/>
            <person name="Mondo S."/>
            <person name="Nolan M."/>
            <person name="Ohm R."/>
            <person name="Pangilinan J."/>
            <person name="Park H.-J."/>
            <person name="Ramirez L."/>
            <person name="Alfaro M."/>
            <person name="Sun H."/>
            <person name="Tritt A."/>
            <person name="Yoshinaga Y."/>
            <person name="Zwiers L.-H."/>
            <person name="Turgeon B."/>
            <person name="Goodwin S."/>
            <person name="Spatafora J."/>
            <person name="Crous P."/>
            <person name="Grigoriev I."/>
        </authorList>
    </citation>
    <scope>NUCLEOTIDE SEQUENCE</scope>
    <source>
        <strain evidence="7">CBS 133067</strain>
    </source>
</reference>
<gene>
    <name evidence="7" type="ORF">NA57DRAFT_31694</name>
</gene>
<dbReference type="InterPro" id="IPR002293">
    <property type="entry name" value="AA/rel_permease1"/>
</dbReference>
<dbReference type="Pfam" id="PF13520">
    <property type="entry name" value="AA_permease_2"/>
    <property type="match status" value="1"/>
</dbReference>
<feature type="transmembrane region" description="Helical" evidence="6">
    <location>
        <begin position="336"/>
        <end position="354"/>
    </location>
</feature>
<dbReference type="AlphaFoldDB" id="A0A9P4MEP4"/>
<name>A0A9P4MEP4_9PEZI</name>
<dbReference type="PANTHER" id="PTHR45649">
    <property type="entry name" value="AMINO-ACID PERMEASE BAT1"/>
    <property type="match status" value="1"/>
</dbReference>
<feature type="transmembrane region" description="Helical" evidence="6">
    <location>
        <begin position="248"/>
        <end position="266"/>
    </location>
</feature>
<evidence type="ECO:0000313" key="7">
    <source>
        <dbReference type="EMBL" id="KAF2102804.1"/>
    </source>
</evidence>
<protein>
    <submittedName>
        <fullName evidence="7">Amino acid transporter</fullName>
    </submittedName>
</protein>
<evidence type="ECO:0000313" key="8">
    <source>
        <dbReference type="Proteomes" id="UP000799772"/>
    </source>
</evidence>
<feature type="transmembrane region" description="Helical" evidence="6">
    <location>
        <begin position="451"/>
        <end position="477"/>
    </location>
</feature>
<dbReference type="PIRSF" id="PIRSF006060">
    <property type="entry name" value="AA_transporter"/>
    <property type="match status" value="1"/>
</dbReference>
<comment type="subcellular location">
    <subcellularLocation>
        <location evidence="1">Membrane</location>
        <topology evidence="1">Multi-pass membrane protein</topology>
    </subcellularLocation>
</comment>
<dbReference type="OrthoDB" id="3257095at2759"/>
<feature type="transmembrane region" description="Helical" evidence="6">
    <location>
        <begin position="286"/>
        <end position="309"/>
    </location>
</feature>
<comment type="caution">
    <text evidence="7">The sequence shown here is derived from an EMBL/GenBank/DDBJ whole genome shotgun (WGS) entry which is preliminary data.</text>
</comment>
<accession>A0A9P4MEP4</accession>
<keyword evidence="4 6" id="KW-1133">Transmembrane helix</keyword>
<dbReference type="PANTHER" id="PTHR45649:SF2">
    <property type="entry name" value="ACID PERMEASE, PUTATIVE-RELATED"/>
    <property type="match status" value="1"/>
</dbReference>
<keyword evidence="2" id="KW-0813">Transport</keyword>
<dbReference type="EMBL" id="ML978122">
    <property type="protein sequence ID" value="KAF2102804.1"/>
    <property type="molecule type" value="Genomic_DNA"/>
</dbReference>
<feature type="transmembrane region" description="Helical" evidence="6">
    <location>
        <begin position="388"/>
        <end position="406"/>
    </location>
</feature>
<dbReference type="Proteomes" id="UP000799772">
    <property type="component" value="Unassembled WGS sequence"/>
</dbReference>
<keyword evidence="3 6" id="KW-0812">Transmembrane</keyword>
<feature type="transmembrane region" description="Helical" evidence="6">
    <location>
        <begin position="51"/>
        <end position="68"/>
    </location>
</feature>